<reference evidence="2" key="1">
    <citation type="submission" date="2021-03" db="EMBL/GenBank/DDBJ databases">
        <authorList>
            <person name="Tagirdzhanova G."/>
        </authorList>
    </citation>
    <scope>NUCLEOTIDE SEQUENCE</scope>
</reference>
<dbReference type="Proteomes" id="UP000664169">
    <property type="component" value="Unassembled WGS sequence"/>
</dbReference>
<comment type="caution">
    <text evidence="2">The sequence shown here is derived from an EMBL/GenBank/DDBJ whole genome shotgun (WGS) entry which is preliminary data.</text>
</comment>
<dbReference type="EMBL" id="CAJPDQ010000008">
    <property type="protein sequence ID" value="CAF9913666.1"/>
    <property type="molecule type" value="Genomic_DNA"/>
</dbReference>
<feature type="transmembrane region" description="Helical" evidence="1">
    <location>
        <begin position="311"/>
        <end position="333"/>
    </location>
</feature>
<keyword evidence="1" id="KW-0812">Transmembrane</keyword>
<evidence type="ECO:0000256" key="1">
    <source>
        <dbReference type="SAM" id="Phobius"/>
    </source>
</evidence>
<protein>
    <submittedName>
        <fullName evidence="2">Uncharacterized protein</fullName>
    </submittedName>
</protein>
<evidence type="ECO:0000313" key="2">
    <source>
        <dbReference type="EMBL" id="CAF9913666.1"/>
    </source>
</evidence>
<sequence length="341" mass="38971">MFIQVAKLLYDCEALTLDEIAQGIEKMQGLKTKESWKRLKYLVFAILGWQSMLYKPAFRVCDLDEFAVVEDDETNSGLVFDVFRVPASLADRPLYVLLKAFGNLLPAPPIGLTAVASEYSKEASSWTPLYPAEINAYLLHKLLRIRIRWVDSLALHLDYDKASKTLSLFRYPSFCVAMLHSKGGIYSFASTEQNGFDPRASEADILYFFQEVLLSFRLLFGQNSRSRKHFLRAHANQSYGQVDSFLPFLCMTKNVESVSHLIPKDQPIYFANQHFPTPFQKVEHITKELQKAKPKSVGDLFHDRRNTLQYWTFWLVSIIGGLSIILSLIQVVLQGLQLGRS</sequence>
<keyword evidence="1" id="KW-1133">Transmembrane helix</keyword>
<keyword evidence="3" id="KW-1185">Reference proteome</keyword>
<keyword evidence="1" id="KW-0472">Membrane</keyword>
<dbReference type="AlphaFoldDB" id="A0A8H3EVY2"/>
<evidence type="ECO:0000313" key="3">
    <source>
        <dbReference type="Proteomes" id="UP000664169"/>
    </source>
</evidence>
<name>A0A8H3EVY2_9LECA</name>
<proteinExistence type="predicted"/>
<accession>A0A8H3EVY2</accession>
<organism evidence="2 3">
    <name type="scientific">Gomphillus americanus</name>
    <dbReference type="NCBI Taxonomy" id="1940652"/>
    <lineage>
        <taxon>Eukaryota</taxon>
        <taxon>Fungi</taxon>
        <taxon>Dikarya</taxon>
        <taxon>Ascomycota</taxon>
        <taxon>Pezizomycotina</taxon>
        <taxon>Lecanoromycetes</taxon>
        <taxon>OSLEUM clade</taxon>
        <taxon>Ostropomycetidae</taxon>
        <taxon>Ostropales</taxon>
        <taxon>Graphidaceae</taxon>
        <taxon>Gomphilloideae</taxon>
        <taxon>Gomphillus</taxon>
    </lineage>
</organism>
<dbReference type="OrthoDB" id="5428890at2759"/>
<gene>
    <name evidence="2" type="ORF">GOMPHAMPRED_007991</name>
</gene>